<dbReference type="InterPro" id="IPR036047">
    <property type="entry name" value="F-box-like_dom_sf"/>
</dbReference>
<accession>A0A550CQY2</accession>
<dbReference type="InterPro" id="IPR001810">
    <property type="entry name" value="F-box_dom"/>
</dbReference>
<dbReference type="SMART" id="SM00256">
    <property type="entry name" value="FBOX"/>
    <property type="match status" value="1"/>
</dbReference>
<dbReference type="InterPro" id="IPR033130">
    <property type="entry name" value="RNase_T2_His_AS_2"/>
</dbReference>
<dbReference type="SUPFAM" id="SSF81383">
    <property type="entry name" value="F-box domain"/>
    <property type="match status" value="1"/>
</dbReference>
<keyword evidence="3" id="KW-1185">Reference proteome</keyword>
<reference evidence="2 3" key="1">
    <citation type="journal article" date="2019" name="New Phytol.">
        <title>Comparative genomics reveals unique wood-decay strategies and fruiting body development in the Schizophyllaceae.</title>
        <authorList>
            <person name="Almasi E."/>
            <person name="Sahu N."/>
            <person name="Krizsan K."/>
            <person name="Balint B."/>
            <person name="Kovacs G.M."/>
            <person name="Kiss B."/>
            <person name="Cseklye J."/>
            <person name="Drula E."/>
            <person name="Henrissat B."/>
            <person name="Nagy I."/>
            <person name="Chovatia M."/>
            <person name="Adam C."/>
            <person name="LaButti K."/>
            <person name="Lipzen A."/>
            <person name="Riley R."/>
            <person name="Grigoriev I.V."/>
            <person name="Nagy L.G."/>
        </authorList>
    </citation>
    <scope>NUCLEOTIDE SEQUENCE [LARGE SCALE GENOMIC DNA]</scope>
    <source>
        <strain evidence="2 3">NL-1724</strain>
    </source>
</reference>
<dbReference type="Pfam" id="PF00646">
    <property type="entry name" value="F-box"/>
    <property type="match status" value="1"/>
</dbReference>
<dbReference type="EMBL" id="VDMD01000003">
    <property type="protein sequence ID" value="TRM67206.1"/>
    <property type="molecule type" value="Genomic_DNA"/>
</dbReference>
<evidence type="ECO:0000313" key="2">
    <source>
        <dbReference type="EMBL" id="TRM67206.1"/>
    </source>
</evidence>
<dbReference type="Proteomes" id="UP000320762">
    <property type="component" value="Unassembled WGS sequence"/>
</dbReference>
<protein>
    <recommendedName>
        <fullName evidence="1">F-box domain-containing protein</fullName>
    </recommendedName>
</protein>
<organism evidence="2 3">
    <name type="scientific">Schizophyllum amplum</name>
    <dbReference type="NCBI Taxonomy" id="97359"/>
    <lineage>
        <taxon>Eukaryota</taxon>
        <taxon>Fungi</taxon>
        <taxon>Dikarya</taxon>
        <taxon>Basidiomycota</taxon>
        <taxon>Agaricomycotina</taxon>
        <taxon>Agaricomycetes</taxon>
        <taxon>Agaricomycetidae</taxon>
        <taxon>Agaricales</taxon>
        <taxon>Schizophyllaceae</taxon>
        <taxon>Schizophyllum</taxon>
    </lineage>
</organism>
<comment type="caution">
    <text evidence="2">The sequence shown here is derived from an EMBL/GenBank/DDBJ whole genome shotgun (WGS) entry which is preliminary data.</text>
</comment>
<dbReference type="AlphaFoldDB" id="A0A550CQY2"/>
<gene>
    <name evidence="2" type="ORF">BD626DRAFT_566235</name>
</gene>
<dbReference type="PROSITE" id="PS00531">
    <property type="entry name" value="RNASE_T2_2"/>
    <property type="match status" value="1"/>
</dbReference>
<dbReference type="OrthoDB" id="2946460at2759"/>
<proteinExistence type="predicted"/>
<name>A0A550CQY2_9AGAR</name>
<evidence type="ECO:0000259" key="1">
    <source>
        <dbReference type="SMART" id="SM00256"/>
    </source>
</evidence>
<feature type="domain" description="F-box" evidence="1">
    <location>
        <begin position="29"/>
        <end position="68"/>
    </location>
</feature>
<sequence>MARRSKPKRARYAYISSQPRSAPAYRDLLSLEMWHLVFSYCPPSALLAARDTCRLFRDAIDRNEGELLARAPLLLPIPPPDPIVFMSSIKHRDKYRAMRTYLNIKDTGGFGSATYTKLLFGPGRCYVCNEPTDRLPERILDKVYLCSRKCKQRLFHSQVIHLLPRHKYLPASPLSFDRYLIPWLPTIVSSKPHRTRSVLTRDIMAARKEYREIVNAPFEPQERARRMEALFAKYVDRYHRTKVFAAFQLGIDEWREQMRWESKDICDANTRRLAPKRGRHVKTILQNHVVQRALRLHTRDLRLVKPRSLLRRAGVLKPKVQRTVCTQCDASISADYLDWHILRRHPNQLPLSRLNVETGSTEYRCEICEASSLQWFSEVSLSAHQYHKHGICKISSTFRDLLSHQVQS</sequence>
<evidence type="ECO:0000313" key="3">
    <source>
        <dbReference type="Proteomes" id="UP000320762"/>
    </source>
</evidence>